<dbReference type="InterPro" id="IPR014717">
    <property type="entry name" value="Transl_elong_EF1B/ribsomal_bS6"/>
</dbReference>
<feature type="region of interest" description="Disordered" evidence="1">
    <location>
        <begin position="124"/>
        <end position="144"/>
    </location>
</feature>
<keyword evidence="2" id="KW-0812">Transmembrane</keyword>
<keyword evidence="4" id="KW-1185">Reference proteome</keyword>
<evidence type="ECO:0000313" key="3">
    <source>
        <dbReference type="EMBL" id="MWB99595.1"/>
    </source>
</evidence>
<accession>A0A6I4P3Y2</accession>
<reference evidence="3 4" key="1">
    <citation type="submission" date="2019-12" db="EMBL/GenBank/DDBJ databases">
        <authorList>
            <person name="Kim Y.S."/>
        </authorList>
    </citation>
    <scope>NUCLEOTIDE SEQUENCE [LARGE SCALE GENOMIC DNA]</scope>
    <source>
        <strain evidence="3 4">MMS17-SY077</strain>
    </source>
</reference>
<comment type="caution">
    <text evidence="3">The sequence shown here is derived from an EMBL/GenBank/DDBJ whole genome shotgun (WGS) entry which is preliminary data.</text>
</comment>
<gene>
    <name evidence="3" type="ORF">GB864_13675</name>
</gene>
<keyword evidence="2" id="KW-1133">Transmembrane helix</keyword>
<evidence type="ECO:0000256" key="1">
    <source>
        <dbReference type="SAM" id="MobiDB-lite"/>
    </source>
</evidence>
<organism evidence="3 4">
    <name type="scientific">Agromyces seonyuensis</name>
    <dbReference type="NCBI Taxonomy" id="2662446"/>
    <lineage>
        <taxon>Bacteria</taxon>
        <taxon>Bacillati</taxon>
        <taxon>Actinomycetota</taxon>
        <taxon>Actinomycetes</taxon>
        <taxon>Micrococcales</taxon>
        <taxon>Microbacteriaceae</taxon>
        <taxon>Agromyces</taxon>
    </lineage>
</organism>
<dbReference type="Proteomes" id="UP000438182">
    <property type="component" value="Unassembled WGS sequence"/>
</dbReference>
<protein>
    <recommendedName>
        <fullName evidence="5">Type 4a pilus biogenesis protein PilO</fullName>
    </recommendedName>
</protein>
<dbReference type="RefSeq" id="WP_160425977.1">
    <property type="nucleotide sequence ID" value="NZ_WSTA01000068.1"/>
</dbReference>
<proteinExistence type="predicted"/>
<dbReference type="EMBL" id="WSTA01000068">
    <property type="protein sequence ID" value="MWB99595.1"/>
    <property type="molecule type" value="Genomic_DNA"/>
</dbReference>
<name>A0A6I4P3Y2_9MICO</name>
<dbReference type="Gene3D" id="3.30.70.60">
    <property type="match status" value="1"/>
</dbReference>
<feature type="compositionally biased region" description="Low complexity" evidence="1">
    <location>
        <begin position="124"/>
        <end position="142"/>
    </location>
</feature>
<evidence type="ECO:0000256" key="2">
    <source>
        <dbReference type="SAM" id="Phobius"/>
    </source>
</evidence>
<feature type="transmembrane region" description="Helical" evidence="2">
    <location>
        <begin position="7"/>
        <end position="27"/>
    </location>
</feature>
<dbReference type="AlphaFoldDB" id="A0A6I4P3Y2"/>
<sequence length="228" mass="23380">MTERTRIQALVAVVAIAAIVVLTWFLGVQPQIAAVASTNAEHAAADALNAEQEAVLAQLEADAEHEADLRTEYDAASLSVPAGTGVPAYIDQLNELAGRTGVTITRLTVSDPIAFVPAAAAPTDAAGATDPATTAEPAAVDPGAPADLGPGNFAYLEVGMDVEGQYDQVLAFTEGLQHGGRLTLVHKIDLSKIVPGEGEPVDPVRFSGTLNGFVYSLAIADAAEPVEG</sequence>
<keyword evidence="2" id="KW-0472">Membrane</keyword>
<evidence type="ECO:0000313" key="4">
    <source>
        <dbReference type="Proteomes" id="UP000438182"/>
    </source>
</evidence>
<evidence type="ECO:0008006" key="5">
    <source>
        <dbReference type="Google" id="ProtNLM"/>
    </source>
</evidence>